<comment type="caution">
    <text evidence="1">The sequence shown here is derived from an EMBL/GenBank/DDBJ whole genome shotgun (WGS) entry which is preliminary data.</text>
</comment>
<sequence length="73" mass="8370">MKETIVLGIRYTGQEMKDYRRVKELAEKNKDPLSTTGKLLINRGLTHTDNPEPLVKVVEKIKEVPIEKIVKVP</sequence>
<gene>
    <name evidence="1" type="ORF">S12H4_19127</name>
</gene>
<name>X1SR13_9ZZZZ</name>
<dbReference type="AlphaFoldDB" id="X1SR13"/>
<accession>X1SR13</accession>
<dbReference type="EMBL" id="BARW01009526">
    <property type="protein sequence ID" value="GAI81571.1"/>
    <property type="molecule type" value="Genomic_DNA"/>
</dbReference>
<protein>
    <submittedName>
        <fullName evidence="1">Uncharacterized protein</fullName>
    </submittedName>
</protein>
<proteinExistence type="predicted"/>
<evidence type="ECO:0000313" key="1">
    <source>
        <dbReference type="EMBL" id="GAI81571.1"/>
    </source>
</evidence>
<organism evidence="1">
    <name type="scientific">marine sediment metagenome</name>
    <dbReference type="NCBI Taxonomy" id="412755"/>
    <lineage>
        <taxon>unclassified sequences</taxon>
        <taxon>metagenomes</taxon>
        <taxon>ecological metagenomes</taxon>
    </lineage>
</organism>
<reference evidence="1" key="1">
    <citation type="journal article" date="2014" name="Front. Microbiol.">
        <title>High frequency of phylogenetically diverse reductive dehalogenase-homologous genes in deep subseafloor sedimentary metagenomes.</title>
        <authorList>
            <person name="Kawai M."/>
            <person name="Futagami T."/>
            <person name="Toyoda A."/>
            <person name="Takaki Y."/>
            <person name="Nishi S."/>
            <person name="Hori S."/>
            <person name="Arai W."/>
            <person name="Tsubouchi T."/>
            <person name="Morono Y."/>
            <person name="Uchiyama I."/>
            <person name="Ito T."/>
            <person name="Fujiyama A."/>
            <person name="Inagaki F."/>
            <person name="Takami H."/>
        </authorList>
    </citation>
    <scope>NUCLEOTIDE SEQUENCE</scope>
    <source>
        <strain evidence="1">Expedition CK06-06</strain>
    </source>
</reference>
<feature type="non-terminal residue" evidence="1">
    <location>
        <position position="73"/>
    </location>
</feature>